<dbReference type="GO" id="GO:0006952">
    <property type="term" value="P:defense response"/>
    <property type="evidence" value="ECO:0007669"/>
    <property type="project" value="UniProtKB-KW"/>
</dbReference>
<keyword evidence="10 19" id="KW-0378">Hydrolase</keyword>
<dbReference type="Pfam" id="PF00560">
    <property type="entry name" value="LRR_1"/>
    <property type="match status" value="1"/>
</dbReference>
<evidence type="ECO:0000313" key="22">
    <source>
        <dbReference type="EMBL" id="RLN28007.1"/>
    </source>
</evidence>
<accession>A0A3L6SUK5</accession>
<dbReference type="InterPro" id="IPR036388">
    <property type="entry name" value="WH-like_DNA-bd_sf"/>
</dbReference>
<evidence type="ECO:0000256" key="3">
    <source>
        <dbReference type="ARBA" id="ARBA00006702"/>
    </source>
</evidence>
<keyword evidence="6" id="KW-0433">Leucine-rich repeat</keyword>
<evidence type="ECO:0000313" key="23">
    <source>
        <dbReference type="Proteomes" id="UP000275267"/>
    </source>
</evidence>
<evidence type="ECO:0000256" key="6">
    <source>
        <dbReference type="ARBA" id="ARBA00022614"/>
    </source>
</evidence>
<evidence type="ECO:0000256" key="20">
    <source>
        <dbReference type="SAM" id="MobiDB-lite"/>
    </source>
</evidence>
<dbReference type="Gene3D" id="1.10.10.10">
    <property type="entry name" value="Winged helix-like DNA-binding domain superfamily/Winged helix DNA-binding domain"/>
    <property type="match status" value="1"/>
</dbReference>
<evidence type="ECO:0000256" key="9">
    <source>
        <dbReference type="ARBA" id="ARBA00022741"/>
    </source>
</evidence>
<dbReference type="InterPro" id="IPR041118">
    <property type="entry name" value="Rx_N"/>
</dbReference>
<dbReference type="InterPro" id="IPR001611">
    <property type="entry name" value="Leu-rich_rpt"/>
</dbReference>
<evidence type="ECO:0000259" key="21">
    <source>
        <dbReference type="PROSITE" id="PS51746"/>
    </source>
</evidence>
<dbReference type="Gene3D" id="1.10.8.430">
    <property type="entry name" value="Helical domain of apoptotic protease-activating factors"/>
    <property type="match status" value="1"/>
</dbReference>
<keyword evidence="16" id="KW-0464">Manganese</keyword>
<keyword evidence="23" id="KW-1185">Reference proteome</keyword>
<dbReference type="Pfam" id="PF00931">
    <property type="entry name" value="NB-ARC"/>
    <property type="match status" value="1"/>
</dbReference>
<dbReference type="EMBL" id="PQIB02000003">
    <property type="protein sequence ID" value="RLN28007.1"/>
    <property type="molecule type" value="Genomic_DNA"/>
</dbReference>
<keyword evidence="12" id="KW-0067">ATP-binding</keyword>
<evidence type="ECO:0000256" key="7">
    <source>
        <dbReference type="ARBA" id="ARBA00022723"/>
    </source>
</evidence>
<evidence type="ECO:0000256" key="5">
    <source>
        <dbReference type="ARBA" id="ARBA00013081"/>
    </source>
</evidence>
<dbReference type="Pfam" id="PF00481">
    <property type="entry name" value="PP2C"/>
    <property type="match status" value="1"/>
</dbReference>
<comment type="catalytic activity">
    <reaction evidence="17">
        <text>O-phospho-L-seryl-[protein] + H2O = L-seryl-[protein] + phosphate</text>
        <dbReference type="Rhea" id="RHEA:20629"/>
        <dbReference type="Rhea" id="RHEA-COMP:9863"/>
        <dbReference type="Rhea" id="RHEA-COMP:11604"/>
        <dbReference type="ChEBI" id="CHEBI:15377"/>
        <dbReference type="ChEBI" id="CHEBI:29999"/>
        <dbReference type="ChEBI" id="CHEBI:43474"/>
        <dbReference type="ChEBI" id="CHEBI:83421"/>
        <dbReference type="EC" id="3.1.3.16"/>
    </reaction>
</comment>
<keyword evidence="8" id="KW-0677">Repeat</keyword>
<evidence type="ECO:0000256" key="8">
    <source>
        <dbReference type="ARBA" id="ARBA00022737"/>
    </source>
</evidence>
<evidence type="ECO:0000256" key="2">
    <source>
        <dbReference type="ARBA" id="ARBA00001946"/>
    </source>
</evidence>
<comment type="caution">
    <text evidence="22">The sequence shown here is derived from an EMBL/GenBank/DDBJ whole genome shotgun (WGS) entry which is preliminary data.</text>
</comment>
<dbReference type="InterPro" id="IPR000222">
    <property type="entry name" value="PP2C_BS"/>
</dbReference>
<dbReference type="GO" id="GO:0004722">
    <property type="term" value="F:protein serine/threonine phosphatase activity"/>
    <property type="evidence" value="ECO:0007669"/>
    <property type="project" value="UniProtKB-EC"/>
</dbReference>
<evidence type="ECO:0000256" key="18">
    <source>
        <dbReference type="ARBA" id="ARBA00048336"/>
    </source>
</evidence>
<evidence type="ECO:0000256" key="12">
    <source>
        <dbReference type="ARBA" id="ARBA00022840"/>
    </source>
</evidence>
<evidence type="ECO:0000256" key="4">
    <source>
        <dbReference type="ARBA" id="ARBA00008894"/>
    </source>
</evidence>
<dbReference type="SUPFAM" id="SSF52058">
    <property type="entry name" value="L domain-like"/>
    <property type="match status" value="1"/>
</dbReference>
<dbReference type="InterPro" id="IPR032675">
    <property type="entry name" value="LRR_dom_sf"/>
</dbReference>
<dbReference type="InterPro" id="IPR036457">
    <property type="entry name" value="PPM-type-like_dom_sf"/>
</dbReference>
<dbReference type="Pfam" id="PF23559">
    <property type="entry name" value="WHD_DRP"/>
    <property type="match status" value="1"/>
</dbReference>
<dbReference type="Proteomes" id="UP000275267">
    <property type="component" value="Unassembled WGS sequence"/>
</dbReference>
<evidence type="ECO:0000256" key="15">
    <source>
        <dbReference type="ARBA" id="ARBA00023054"/>
    </source>
</evidence>
<dbReference type="SUPFAM" id="SSF52540">
    <property type="entry name" value="P-loop containing nucleoside triphosphate hydrolases"/>
    <property type="match status" value="1"/>
</dbReference>
<dbReference type="GO" id="GO:0051707">
    <property type="term" value="P:response to other organism"/>
    <property type="evidence" value="ECO:0007669"/>
    <property type="project" value="UniProtKB-ARBA"/>
</dbReference>
<name>A0A3L6SUK5_PANMI</name>
<dbReference type="PANTHER" id="PTHR36766">
    <property type="entry name" value="PLANT BROAD-SPECTRUM MILDEW RESISTANCE PROTEIN RPW8"/>
    <property type="match status" value="1"/>
</dbReference>
<evidence type="ECO:0000256" key="16">
    <source>
        <dbReference type="ARBA" id="ARBA00023211"/>
    </source>
</evidence>
<dbReference type="GO" id="GO:0005524">
    <property type="term" value="F:ATP binding"/>
    <property type="evidence" value="ECO:0007669"/>
    <property type="project" value="UniProtKB-KW"/>
</dbReference>
<comment type="similarity">
    <text evidence="3 19">Belongs to the PP2C family.</text>
</comment>
<dbReference type="InterPro" id="IPR058922">
    <property type="entry name" value="WHD_DRP"/>
</dbReference>
<keyword evidence="15" id="KW-0175">Coiled coil</keyword>
<dbReference type="OrthoDB" id="691996at2759"/>
<dbReference type="Gene3D" id="1.20.5.4130">
    <property type="match status" value="1"/>
</dbReference>
<evidence type="ECO:0000256" key="17">
    <source>
        <dbReference type="ARBA" id="ARBA00047761"/>
    </source>
</evidence>
<dbReference type="PANTHER" id="PTHR36766:SF62">
    <property type="entry name" value="AAA+ ATPASE DOMAIN-CONTAINING PROTEIN"/>
    <property type="match status" value="1"/>
</dbReference>
<dbReference type="PRINTS" id="PR00364">
    <property type="entry name" value="DISEASERSIST"/>
</dbReference>
<dbReference type="AlphaFoldDB" id="A0A3L6SUK5"/>
<evidence type="ECO:0000256" key="19">
    <source>
        <dbReference type="RuleBase" id="RU003465"/>
    </source>
</evidence>
<evidence type="ECO:0000256" key="13">
    <source>
        <dbReference type="ARBA" id="ARBA00022842"/>
    </source>
</evidence>
<dbReference type="PROSITE" id="PS01032">
    <property type="entry name" value="PPM_1"/>
    <property type="match status" value="1"/>
</dbReference>
<dbReference type="PROSITE" id="PS51746">
    <property type="entry name" value="PPM_2"/>
    <property type="match status" value="1"/>
</dbReference>
<dbReference type="InterPro" id="IPR042197">
    <property type="entry name" value="Apaf_helical"/>
</dbReference>
<dbReference type="Pfam" id="PF18052">
    <property type="entry name" value="Rx_N"/>
    <property type="match status" value="1"/>
</dbReference>
<keyword evidence="9" id="KW-0547">Nucleotide-binding</keyword>
<comment type="cofactor">
    <cofactor evidence="1">
        <name>Mn(2+)</name>
        <dbReference type="ChEBI" id="CHEBI:29035"/>
    </cofactor>
</comment>
<comment type="cofactor">
    <cofactor evidence="2">
        <name>Mg(2+)</name>
        <dbReference type="ChEBI" id="CHEBI:18420"/>
    </cofactor>
</comment>
<keyword evidence="14 19" id="KW-0904">Protein phosphatase</keyword>
<feature type="region of interest" description="Disordered" evidence="20">
    <location>
        <begin position="854"/>
        <end position="902"/>
    </location>
</feature>
<feature type="compositionally biased region" description="Basic and acidic residues" evidence="20">
    <location>
        <begin position="882"/>
        <end position="901"/>
    </location>
</feature>
<dbReference type="Gene3D" id="3.80.10.10">
    <property type="entry name" value="Ribonuclease Inhibitor"/>
    <property type="match status" value="1"/>
</dbReference>
<dbReference type="GO" id="GO:0043531">
    <property type="term" value="F:ADP binding"/>
    <property type="evidence" value="ECO:0007669"/>
    <property type="project" value="InterPro"/>
</dbReference>
<dbReference type="Gene3D" id="3.40.50.300">
    <property type="entry name" value="P-loop containing nucleotide triphosphate hydrolases"/>
    <property type="match status" value="1"/>
</dbReference>
<dbReference type="InterPro" id="IPR002182">
    <property type="entry name" value="NB-ARC"/>
</dbReference>
<organism evidence="22 23">
    <name type="scientific">Panicum miliaceum</name>
    <name type="common">Proso millet</name>
    <name type="synonym">Broomcorn millet</name>
    <dbReference type="NCBI Taxonomy" id="4540"/>
    <lineage>
        <taxon>Eukaryota</taxon>
        <taxon>Viridiplantae</taxon>
        <taxon>Streptophyta</taxon>
        <taxon>Embryophyta</taxon>
        <taxon>Tracheophyta</taxon>
        <taxon>Spermatophyta</taxon>
        <taxon>Magnoliopsida</taxon>
        <taxon>Liliopsida</taxon>
        <taxon>Poales</taxon>
        <taxon>Poaceae</taxon>
        <taxon>PACMAD clade</taxon>
        <taxon>Panicoideae</taxon>
        <taxon>Panicodae</taxon>
        <taxon>Paniceae</taxon>
        <taxon>Panicinae</taxon>
        <taxon>Panicum</taxon>
        <taxon>Panicum sect. Panicum</taxon>
    </lineage>
</organism>
<evidence type="ECO:0000256" key="10">
    <source>
        <dbReference type="ARBA" id="ARBA00022801"/>
    </source>
</evidence>
<protein>
    <recommendedName>
        <fullName evidence="5">protein-serine/threonine phosphatase</fullName>
        <ecNumber evidence="5">3.1.3.16</ecNumber>
    </recommendedName>
</protein>
<proteinExistence type="inferred from homology"/>
<dbReference type="STRING" id="4540.A0A3L6SUK5"/>
<dbReference type="Pfam" id="PF23598">
    <property type="entry name" value="LRR_14"/>
    <property type="match status" value="1"/>
</dbReference>
<dbReference type="InterPro" id="IPR055414">
    <property type="entry name" value="LRR_R13L4/SHOC2-like"/>
</dbReference>
<reference evidence="23" key="1">
    <citation type="journal article" date="2019" name="Nat. Commun.">
        <title>The genome of broomcorn millet.</title>
        <authorList>
            <person name="Zou C."/>
            <person name="Miki D."/>
            <person name="Li D."/>
            <person name="Tang Q."/>
            <person name="Xiao L."/>
            <person name="Rajput S."/>
            <person name="Deng P."/>
            <person name="Jia W."/>
            <person name="Huang R."/>
            <person name="Zhang M."/>
            <person name="Sun Y."/>
            <person name="Hu J."/>
            <person name="Fu X."/>
            <person name="Schnable P.S."/>
            <person name="Li F."/>
            <person name="Zhang H."/>
            <person name="Feng B."/>
            <person name="Zhu X."/>
            <person name="Liu R."/>
            <person name="Schnable J.C."/>
            <person name="Zhu J.-K."/>
            <person name="Zhang H."/>
        </authorList>
    </citation>
    <scope>NUCLEOTIDE SEQUENCE [LARGE SCALE GENOMIC DNA]</scope>
</reference>
<comment type="catalytic activity">
    <reaction evidence="18">
        <text>O-phospho-L-threonyl-[protein] + H2O = L-threonyl-[protein] + phosphate</text>
        <dbReference type="Rhea" id="RHEA:47004"/>
        <dbReference type="Rhea" id="RHEA-COMP:11060"/>
        <dbReference type="Rhea" id="RHEA-COMP:11605"/>
        <dbReference type="ChEBI" id="CHEBI:15377"/>
        <dbReference type="ChEBI" id="CHEBI:30013"/>
        <dbReference type="ChEBI" id="CHEBI:43474"/>
        <dbReference type="ChEBI" id="CHEBI:61977"/>
        <dbReference type="EC" id="3.1.3.16"/>
    </reaction>
</comment>
<dbReference type="CDD" id="cd00143">
    <property type="entry name" value="PP2Cc"/>
    <property type="match status" value="1"/>
</dbReference>
<keyword evidence="13" id="KW-0460">Magnesium</keyword>
<dbReference type="Gene3D" id="3.60.40.10">
    <property type="entry name" value="PPM-type phosphatase domain"/>
    <property type="match status" value="1"/>
</dbReference>
<dbReference type="EC" id="3.1.3.16" evidence="5"/>
<keyword evidence="7" id="KW-0479">Metal-binding</keyword>
<feature type="domain" description="PPM-type phosphatase" evidence="21">
    <location>
        <begin position="940"/>
        <end position="1222"/>
    </location>
</feature>
<comment type="similarity">
    <text evidence="4">Belongs to the disease resistance NB-LRR family.</text>
</comment>
<gene>
    <name evidence="22" type="ORF">C2845_PM05G01010</name>
</gene>
<evidence type="ECO:0000256" key="1">
    <source>
        <dbReference type="ARBA" id="ARBA00001936"/>
    </source>
</evidence>
<evidence type="ECO:0000256" key="14">
    <source>
        <dbReference type="ARBA" id="ARBA00022912"/>
    </source>
</evidence>
<sequence>MATAGAVVDRLRRRLASDARRLELPSSTAEDVAHVGRTMSRLQDVLANLERQYFKMPAEAKDWMRKIKQIAYDMEDLLDEFEDPCGIGSPKGGSCIATATSFCSAAPFVFHNSSTQRMKMLRRKLDLSTEDSVIYRLMQHNLCDHKPSNQHQVFHGSAIIGRDSDREIVKSLLLKHDADKITIIPIVGLTGLGKTTLARLIFHDQTGEELNFDLRIWIHLDRNLELNKIASDIISQVNQTEDIAVSEVTRNDQIQNSLQFMKKHVQEVIHDKSCLIVLDGLLSTDKNQLAELKEMLTSKRKGTKIIMTTSNEITAELFHTIPPYKLGPLSEGDCWEIFSRRAFDNGDGSTRLTEIGKQIVKKCEGMPAVAYSLGSLVRHKGENDWLWARDKDIWELERKFSSAVEVLMPFSEMYYTMPSALKLCFAYLSVFSKGSRIDKEKLIQQWMALDIVGSKHGTLPPYIHGDMYIQELLSISFLQIQEISSATGTNHNNGTMVFQVHNLVHAFAKYVAANELVTLDGGNLSIVPSTEKISYSYVVANNYTEHSPALKDFLTRARAVSFKNCETSRLISNALSKLNHLRVLDLTCCSIVELPASIGHLKPLRYLDASGLRIRELPNQMSSLLNLEALDLSESYVEELPTFIGSYQKLTYLNLGGCDKLRNLPPTLCDLKMLQYLNLSRCSGVGNVLGFLCTLHELRFLDLSSCTEIQHFPHLLGNLTNLEDLNLSGCSNLKKLPESFGNLYFLRFLNLSGCSELQQLPECIVGLVNLQYLNLAHVPLELPESLSELERLRSLDITGYRLSLSSDTPQTLSSIMLKIPNLKLLLTDDSDVESYLSRHIQSLPEVRNVVREGKAVHASETANPLQMGKSPYPHTLEEDVSEQNREVRQDHPLSDHSDPKNFSKVIIQQTPSLAWRPRRGSDAAGRQDGLLWYKDGGQVVDGMFSMALVQANNLLEDHSQVESGQLSATDPSLQGTFVGVYDGHGGPETARYINDHLFNHLKRFASEHKCMSADVIWKAFRATEEGGTLYVANLGNSRAVLGRLVKGTGEVLAMQLSAEHDASFEEVRRELQAAHPDDPHIVVLKHNVWRVKGIIQITRSIGDVYLKKPEFNREPLHTRFRLRETFRRPLLSSDPAITVHQIQPTDKFIIFASDGLWEHLSNQEAVDMVQSSPQNGIARRLVKAAMQEAGKKREMRYSDLKKIDRGVRRHFHDDITVIVVFFDSNATATAAWSKRTVSLRGGGVPIPLNTLALHSQFPQSSY</sequence>
<keyword evidence="11" id="KW-0611">Plant defense</keyword>
<dbReference type="GO" id="GO:0046872">
    <property type="term" value="F:metal ion binding"/>
    <property type="evidence" value="ECO:0007669"/>
    <property type="project" value="UniProtKB-KW"/>
</dbReference>
<dbReference type="SUPFAM" id="SSF81606">
    <property type="entry name" value="PP2C-like"/>
    <property type="match status" value="1"/>
</dbReference>
<dbReference type="InterPro" id="IPR027417">
    <property type="entry name" value="P-loop_NTPase"/>
</dbReference>
<dbReference type="InterPro" id="IPR001932">
    <property type="entry name" value="PPM-type_phosphatase-like_dom"/>
</dbReference>
<evidence type="ECO:0000256" key="11">
    <source>
        <dbReference type="ARBA" id="ARBA00022821"/>
    </source>
</evidence>
<dbReference type="SMART" id="SM00332">
    <property type="entry name" value="PP2Cc"/>
    <property type="match status" value="1"/>
</dbReference>